<dbReference type="EMBL" id="CAMPGE010026414">
    <property type="protein sequence ID" value="CAI2384102.1"/>
    <property type="molecule type" value="Genomic_DNA"/>
</dbReference>
<keyword evidence="2" id="KW-1185">Reference proteome</keyword>
<protein>
    <submittedName>
        <fullName evidence="1">Uncharacterized protein</fullName>
    </submittedName>
</protein>
<comment type="caution">
    <text evidence="1">The sequence shown here is derived from an EMBL/GenBank/DDBJ whole genome shotgun (WGS) entry which is preliminary data.</text>
</comment>
<dbReference type="AlphaFoldDB" id="A0AAD1Y3R6"/>
<dbReference type="Proteomes" id="UP001295684">
    <property type="component" value="Unassembled WGS sequence"/>
</dbReference>
<proteinExistence type="predicted"/>
<evidence type="ECO:0000313" key="1">
    <source>
        <dbReference type="EMBL" id="CAI2384102.1"/>
    </source>
</evidence>
<organism evidence="1 2">
    <name type="scientific">Euplotes crassus</name>
    <dbReference type="NCBI Taxonomy" id="5936"/>
    <lineage>
        <taxon>Eukaryota</taxon>
        <taxon>Sar</taxon>
        <taxon>Alveolata</taxon>
        <taxon>Ciliophora</taxon>
        <taxon>Intramacronucleata</taxon>
        <taxon>Spirotrichea</taxon>
        <taxon>Hypotrichia</taxon>
        <taxon>Euplotida</taxon>
        <taxon>Euplotidae</taxon>
        <taxon>Moneuplotes</taxon>
    </lineage>
</organism>
<accession>A0AAD1Y3R6</accession>
<evidence type="ECO:0000313" key="2">
    <source>
        <dbReference type="Proteomes" id="UP001295684"/>
    </source>
</evidence>
<name>A0AAD1Y3R6_EUPCR</name>
<sequence length="104" mass="11657">MLLVLCIVQLQYSHFSSKTCAHWCRTIESAVSTIEYWSFDTLANDYFFNKPFSSKSTIGSVIISSVNSIIDVSVISWGTMNSLINTTILSWNSHYTSIDTSLTS</sequence>
<gene>
    <name evidence="1" type="ORF">ECRASSUSDP1_LOCUS25623</name>
</gene>
<reference evidence="1" key="1">
    <citation type="submission" date="2023-07" db="EMBL/GenBank/DDBJ databases">
        <authorList>
            <consortium name="AG Swart"/>
            <person name="Singh M."/>
            <person name="Singh A."/>
            <person name="Seah K."/>
            <person name="Emmerich C."/>
        </authorList>
    </citation>
    <scope>NUCLEOTIDE SEQUENCE</scope>
    <source>
        <strain evidence="1">DP1</strain>
    </source>
</reference>